<dbReference type="InterPro" id="IPR036638">
    <property type="entry name" value="HLH_DNA-bd_sf"/>
</dbReference>
<dbReference type="InterPro" id="IPR011598">
    <property type="entry name" value="bHLH_dom"/>
</dbReference>
<sequence length="344" mass="37385">MTISNQGGGRPAGKVNVAGAVSGDTKGSGGAQHVKEALNTAVEFGVNGLARAHFVSTTSLQFQPSTRYISYTSDSERVEKTLNSSKQDKVVNPLIEKNLSSKPTVRSSVSPVRGDASDGYGTRVSHGASEKQRRDRINAMIDELRCLVPAGGEEQDAAQGEDRRRSKFSVLQDTINLIRTLTVTVEKQRRRIAKLSSSGGGDFGVDFQPEHVPHTRTSSPSTDSMHTKDGMIKFSVDLRNDNCYIKFHTIDRRGLLPDLMSALHELPMDITRANITTKVDDAGRMWVTDIFELKIGGIRGGLPRICSGEVKRRLRNALVASTRAFEGEDGSGSKKRKENDNGGG</sequence>
<dbReference type="SMART" id="SM00353">
    <property type="entry name" value="HLH"/>
    <property type="match status" value="1"/>
</dbReference>
<evidence type="ECO:0000313" key="4">
    <source>
        <dbReference type="Proteomes" id="UP000001876"/>
    </source>
</evidence>
<dbReference type="PANTHER" id="PTHR46266:SF4">
    <property type="entry name" value="TRANSCRIPTION FACTOR TT8"/>
    <property type="match status" value="1"/>
</dbReference>
<keyword evidence="4" id="KW-1185">Reference proteome</keyword>
<gene>
    <name evidence="3" type="ORF">MICPUCDRAFT_55764</name>
</gene>
<feature type="region of interest" description="Disordered" evidence="1">
    <location>
        <begin position="1"/>
        <end position="31"/>
    </location>
</feature>
<feature type="compositionally biased region" description="Polar residues" evidence="1">
    <location>
        <begin position="215"/>
        <end position="224"/>
    </location>
</feature>
<dbReference type="RefSeq" id="XP_003056590.1">
    <property type="nucleotide sequence ID" value="XM_003056544.1"/>
</dbReference>
<name>C1MLM2_MICPC</name>
<dbReference type="PROSITE" id="PS50888">
    <property type="entry name" value="BHLH"/>
    <property type="match status" value="1"/>
</dbReference>
<feature type="compositionally biased region" description="Gly residues" evidence="1">
    <location>
        <begin position="1"/>
        <end position="11"/>
    </location>
</feature>
<dbReference type="SUPFAM" id="SSF47459">
    <property type="entry name" value="HLH, helix-loop-helix DNA-binding domain"/>
    <property type="match status" value="1"/>
</dbReference>
<dbReference type="GeneID" id="9681603"/>
<dbReference type="AlphaFoldDB" id="C1MLM2"/>
<organism evidence="4">
    <name type="scientific">Micromonas pusilla (strain CCMP1545)</name>
    <name type="common">Picoplanktonic green alga</name>
    <dbReference type="NCBI Taxonomy" id="564608"/>
    <lineage>
        <taxon>Eukaryota</taxon>
        <taxon>Viridiplantae</taxon>
        <taxon>Chlorophyta</taxon>
        <taxon>Mamiellophyceae</taxon>
        <taxon>Mamiellales</taxon>
        <taxon>Mamiellaceae</taxon>
        <taxon>Micromonas</taxon>
    </lineage>
</organism>
<dbReference type="Pfam" id="PF00010">
    <property type="entry name" value="HLH"/>
    <property type="match status" value="1"/>
</dbReference>
<dbReference type="Gene3D" id="4.10.280.10">
    <property type="entry name" value="Helix-loop-helix DNA-binding domain"/>
    <property type="match status" value="1"/>
</dbReference>
<dbReference type="EMBL" id="GG663736">
    <property type="protein sequence ID" value="EEH59966.1"/>
    <property type="molecule type" value="Genomic_DNA"/>
</dbReference>
<dbReference type="STRING" id="564608.C1MLM2"/>
<dbReference type="OrthoDB" id="515240at2759"/>
<dbReference type="CDD" id="cd04873">
    <property type="entry name" value="ACT_UUR-ACR-like"/>
    <property type="match status" value="1"/>
</dbReference>
<proteinExistence type="predicted"/>
<protein>
    <submittedName>
        <fullName evidence="3">Predicted protein</fullName>
    </submittedName>
</protein>
<feature type="compositionally biased region" description="Polar residues" evidence="1">
    <location>
        <begin position="101"/>
        <end position="110"/>
    </location>
</feature>
<accession>C1MLM2</accession>
<evidence type="ECO:0000259" key="2">
    <source>
        <dbReference type="PROSITE" id="PS50888"/>
    </source>
</evidence>
<feature type="region of interest" description="Disordered" evidence="1">
    <location>
        <begin position="101"/>
        <end position="132"/>
    </location>
</feature>
<feature type="region of interest" description="Disordered" evidence="1">
    <location>
        <begin position="203"/>
        <end position="226"/>
    </location>
</feature>
<dbReference type="KEGG" id="mpp:MICPUCDRAFT_55764"/>
<feature type="domain" description="BHLH" evidence="2">
    <location>
        <begin position="121"/>
        <end position="181"/>
    </location>
</feature>
<dbReference type="PANTHER" id="PTHR46266">
    <property type="entry name" value="TRANSCRIPTION FACTOR TT8"/>
    <property type="match status" value="1"/>
</dbReference>
<evidence type="ECO:0000313" key="3">
    <source>
        <dbReference type="EMBL" id="EEH59966.1"/>
    </source>
</evidence>
<dbReference type="GO" id="GO:0046983">
    <property type="term" value="F:protein dimerization activity"/>
    <property type="evidence" value="ECO:0007669"/>
    <property type="project" value="InterPro"/>
</dbReference>
<feature type="region of interest" description="Disordered" evidence="1">
    <location>
        <begin position="324"/>
        <end position="344"/>
    </location>
</feature>
<evidence type="ECO:0000256" key="1">
    <source>
        <dbReference type="SAM" id="MobiDB-lite"/>
    </source>
</evidence>
<dbReference type="Proteomes" id="UP000001876">
    <property type="component" value="Unassembled WGS sequence"/>
</dbReference>
<reference evidence="3 4" key="1">
    <citation type="journal article" date="2009" name="Science">
        <title>Green evolution and dynamic adaptations revealed by genomes of the marine picoeukaryotes Micromonas.</title>
        <authorList>
            <person name="Worden A.Z."/>
            <person name="Lee J.H."/>
            <person name="Mock T."/>
            <person name="Rouze P."/>
            <person name="Simmons M.P."/>
            <person name="Aerts A.L."/>
            <person name="Allen A.E."/>
            <person name="Cuvelier M.L."/>
            <person name="Derelle E."/>
            <person name="Everett M.V."/>
            <person name="Foulon E."/>
            <person name="Grimwood J."/>
            <person name="Gundlach H."/>
            <person name="Henrissat B."/>
            <person name="Napoli C."/>
            <person name="McDonald S.M."/>
            <person name="Parker M.S."/>
            <person name="Rombauts S."/>
            <person name="Salamov A."/>
            <person name="Von Dassow P."/>
            <person name="Badger J.H."/>
            <person name="Coutinho P.M."/>
            <person name="Demir E."/>
            <person name="Dubchak I."/>
            <person name="Gentemann C."/>
            <person name="Eikrem W."/>
            <person name="Gready J.E."/>
            <person name="John U."/>
            <person name="Lanier W."/>
            <person name="Lindquist E.A."/>
            <person name="Lucas S."/>
            <person name="Mayer K.F."/>
            <person name="Moreau H."/>
            <person name="Not F."/>
            <person name="Otillar R."/>
            <person name="Panaud O."/>
            <person name="Pangilinan J."/>
            <person name="Paulsen I."/>
            <person name="Piegu B."/>
            <person name="Poliakov A."/>
            <person name="Robbens S."/>
            <person name="Schmutz J."/>
            <person name="Toulza E."/>
            <person name="Wyss T."/>
            <person name="Zelensky A."/>
            <person name="Zhou K."/>
            <person name="Armbrust E.V."/>
            <person name="Bhattacharya D."/>
            <person name="Goodenough U.W."/>
            <person name="Van de Peer Y."/>
            <person name="Grigoriev I.V."/>
        </authorList>
    </citation>
    <scope>NUCLEOTIDE SEQUENCE [LARGE SCALE GENOMIC DNA]</scope>
    <source>
        <strain evidence="3 4">CCMP1545</strain>
    </source>
</reference>